<proteinExistence type="predicted"/>
<dbReference type="EMBL" id="MK249143">
    <property type="protein sequence ID" value="QCQ84653.1"/>
    <property type="molecule type" value="Genomic_DNA"/>
</dbReference>
<accession>A0A4V1F5D2</accession>
<name>A0A4V1F5D2_9VIRU</name>
<reference evidence="1" key="1">
    <citation type="submission" date="2018-12" db="EMBL/GenBank/DDBJ databases">
        <title>Singled stranded DNA viruses identified in blackflies (Austrosimulium ungulatum) sampled in New Zealand.</title>
        <authorList>
            <person name="Kraberger S."/>
            <person name="Fontenele R.S."/>
            <person name="Schmidlin K."/>
            <person name="Walters M."/>
            <person name="Varsani A."/>
        </authorList>
    </citation>
    <scope>NUCLEOTIDE SEQUENCE [LARGE SCALE GENOMIC DNA]</scope>
    <source>
        <strain evidence="1">031</strain>
    </source>
</reference>
<dbReference type="Proteomes" id="UP000322890">
    <property type="component" value="Segment"/>
</dbReference>
<protein>
    <submittedName>
        <fullName evidence="1">Nonstructural protein</fullName>
    </submittedName>
</protein>
<sequence>MKLEMFAVFDSKAAAFLPPFFMANGAVAVRSFQEVCNDPNTQFYKHPEDYTLYSLGFFEDTLATFEVHKTTTPLVTAASLKETQI</sequence>
<dbReference type="Pfam" id="PF20577">
    <property type="entry name" value="Phage_ORF5"/>
    <property type="match status" value="1"/>
</dbReference>
<organism evidence="1">
    <name type="scientific">Blackfly microvirus SF02</name>
    <dbReference type="NCBI Taxonomy" id="2576452"/>
    <lineage>
        <taxon>Viruses</taxon>
        <taxon>Monodnaviria</taxon>
        <taxon>Sangervirae</taxon>
        <taxon>Phixviricota</taxon>
        <taxon>Malgrandaviricetes</taxon>
        <taxon>Petitvirales</taxon>
        <taxon>Microviridae</taxon>
        <taxon>Microvirus</taxon>
    </lineage>
</organism>
<evidence type="ECO:0000313" key="1">
    <source>
        <dbReference type="EMBL" id="QCQ84653.1"/>
    </source>
</evidence>
<dbReference type="InterPro" id="IPR046781">
    <property type="entry name" value="Phage_ORF5"/>
</dbReference>